<name>A0A1X0XYN3_MYCSI</name>
<accession>A0A1X0XYN3</accession>
<reference evidence="1 2" key="1">
    <citation type="submission" date="2017-03" db="EMBL/GenBank/DDBJ databases">
        <title>Genomic insights into Mycobacterium simiae human colonization.</title>
        <authorList>
            <person name="Steffani J.L."/>
            <person name="Brunck M.E."/>
            <person name="Cruz E."/>
            <person name="Montiel R."/>
            <person name="Barona F."/>
        </authorList>
    </citation>
    <scope>NUCLEOTIDE SEQUENCE [LARGE SCALE GENOMIC DNA]</scope>
    <source>
        <strain evidence="1 2">MsiGto</strain>
    </source>
</reference>
<dbReference type="EMBL" id="MZZM01000025">
    <property type="protein sequence ID" value="ORJ57964.1"/>
    <property type="molecule type" value="Genomic_DNA"/>
</dbReference>
<dbReference type="Gene3D" id="3.40.50.150">
    <property type="entry name" value="Vaccinia Virus protein VP39"/>
    <property type="match status" value="1"/>
</dbReference>
<comment type="caution">
    <text evidence="1">The sequence shown here is derived from an EMBL/GenBank/DDBJ whole genome shotgun (WGS) entry which is preliminary data.</text>
</comment>
<sequence>MGYSNLLAELAFTARQRSGKLAVPDLPHLDSQESISWFLDRLATANRYLEYGTGASTYQAAKVGADFIAVDTDRYFLEAVRRKIHSAGLDRPGQVFRYADIGWTGTWGRPLGRITERRLEKFRRASDPPPECFDGRLPDLVLVDGRFRVACALKAFNMLGAQTGWTLVLDDYADRPQYRAIEDYAQVDMVGRMAVVRRARPVPEEVIARWEVDFN</sequence>
<protein>
    <recommendedName>
        <fullName evidence="3">Class I SAM-dependent methyltransferase</fullName>
    </recommendedName>
</protein>
<evidence type="ECO:0000313" key="1">
    <source>
        <dbReference type="EMBL" id="ORJ57964.1"/>
    </source>
</evidence>
<dbReference type="InterPro" id="IPR029063">
    <property type="entry name" value="SAM-dependent_MTases_sf"/>
</dbReference>
<dbReference type="AlphaFoldDB" id="A0A1X0XYN3"/>
<dbReference type="Proteomes" id="UP000193040">
    <property type="component" value="Unassembled WGS sequence"/>
</dbReference>
<gene>
    <name evidence="1" type="ORF">B5M45_20525</name>
</gene>
<evidence type="ECO:0008006" key="3">
    <source>
        <dbReference type="Google" id="ProtNLM"/>
    </source>
</evidence>
<keyword evidence="2" id="KW-1185">Reference proteome</keyword>
<organism evidence="1 2">
    <name type="scientific">Mycobacterium simiae</name>
    <name type="common">Mycobacterium habana</name>
    <dbReference type="NCBI Taxonomy" id="1784"/>
    <lineage>
        <taxon>Bacteria</taxon>
        <taxon>Bacillati</taxon>
        <taxon>Actinomycetota</taxon>
        <taxon>Actinomycetes</taxon>
        <taxon>Mycobacteriales</taxon>
        <taxon>Mycobacteriaceae</taxon>
        <taxon>Mycobacterium</taxon>
        <taxon>Mycobacterium simiae complex</taxon>
    </lineage>
</organism>
<evidence type="ECO:0000313" key="2">
    <source>
        <dbReference type="Proteomes" id="UP000193040"/>
    </source>
</evidence>
<dbReference type="SUPFAM" id="SSF53335">
    <property type="entry name" value="S-adenosyl-L-methionine-dependent methyltransferases"/>
    <property type="match status" value="1"/>
</dbReference>
<proteinExistence type="predicted"/>